<dbReference type="EMBL" id="CAADFW010000017">
    <property type="protein sequence ID" value="VFK57359.1"/>
    <property type="molecule type" value="Genomic_DNA"/>
</dbReference>
<evidence type="ECO:0000313" key="2">
    <source>
        <dbReference type="EMBL" id="VFK57359.1"/>
    </source>
</evidence>
<gene>
    <name evidence="2" type="ORF">BECKTC1821F_GA0114240_101710</name>
</gene>
<evidence type="ECO:0000256" key="1">
    <source>
        <dbReference type="SAM" id="MobiDB-lite"/>
    </source>
</evidence>
<reference evidence="2" key="1">
    <citation type="submission" date="2019-02" db="EMBL/GenBank/DDBJ databases">
        <authorList>
            <person name="Gruber-Vodicka R. H."/>
            <person name="Seah K. B. B."/>
        </authorList>
    </citation>
    <scope>NUCLEOTIDE SEQUENCE</scope>
    <source>
        <strain evidence="2">BECK_BZ126</strain>
    </source>
</reference>
<accession>A0A450ZU71</accession>
<proteinExistence type="predicted"/>
<feature type="region of interest" description="Disordered" evidence="1">
    <location>
        <begin position="70"/>
        <end position="94"/>
    </location>
</feature>
<protein>
    <submittedName>
        <fullName evidence="2">Uncharacterized protein</fullName>
    </submittedName>
</protein>
<sequence length="94" mass="10683">MRGLGSIYENIGEPKTVTDEILRELWQIKDRIAKEHNYSLDALVSYLRSKSGDTLFQNDETEPVGQVVNTLKPDSPHGVESNTLHPTEIYNRGR</sequence>
<dbReference type="AlphaFoldDB" id="A0A450ZU71"/>
<organism evidence="2">
    <name type="scientific">Candidatus Kentrum sp. TC</name>
    <dbReference type="NCBI Taxonomy" id="2126339"/>
    <lineage>
        <taxon>Bacteria</taxon>
        <taxon>Pseudomonadati</taxon>
        <taxon>Pseudomonadota</taxon>
        <taxon>Gammaproteobacteria</taxon>
        <taxon>Candidatus Kentrum</taxon>
    </lineage>
</organism>
<name>A0A450ZU71_9GAMM</name>